<reference evidence="5 6" key="1">
    <citation type="submission" date="2020-08" db="EMBL/GenBank/DDBJ databases">
        <title>Genomic Encyclopedia of Type Strains, Phase IV (KMG-IV): sequencing the most valuable type-strain genomes for metagenomic binning, comparative biology and taxonomic classification.</title>
        <authorList>
            <person name="Goeker M."/>
        </authorList>
    </citation>
    <scope>NUCLEOTIDE SEQUENCE [LARGE SCALE GENOMIC DNA]</scope>
    <source>
        <strain evidence="5 6">DSM 11805</strain>
    </source>
</reference>
<feature type="domain" description="Type I restriction modification DNA specificity" evidence="4">
    <location>
        <begin position="194"/>
        <end position="370"/>
    </location>
</feature>
<organism evidence="5 6">
    <name type="scientific">Gracilibacillus halotolerans</name>
    <dbReference type="NCBI Taxonomy" id="74386"/>
    <lineage>
        <taxon>Bacteria</taxon>
        <taxon>Bacillati</taxon>
        <taxon>Bacillota</taxon>
        <taxon>Bacilli</taxon>
        <taxon>Bacillales</taxon>
        <taxon>Bacillaceae</taxon>
        <taxon>Gracilibacillus</taxon>
    </lineage>
</organism>
<evidence type="ECO:0000256" key="1">
    <source>
        <dbReference type="ARBA" id="ARBA00010923"/>
    </source>
</evidence>
<dbReference type="CDD" id="cd17515">
    <property type="entry name" value="RMtype1_S_MjaORF132P_Sau1132ORF3780P-TRD1-CR1_like"/>
    <property type="match status" value="1"/>
</dbReference>
<keyword evidence="5" id="KW-0378">Hydrolase</keyword>
<evidence type="ECO:0000313" key="5">
    <source>
        <dbReference type="EMBL" id="MBB6513329.1"/>
    </source>
</evidence>
<keyword evidence="2" id="KW-0680">Restriction system</keyword>
<feature type="domain" description="Type I restriction modification DNA specificity" evidence="4">
    <location>
        <begin position="4"/>
        <end position="173"/>
    </location>
</feature>
<dbReference type="InterPro" id="IPR052021">
    <property type="entry name" value="Type-I_RS_S_subunit"/>
</dbReference>
<dbReference type="EMBL" id="JACHON010000010">
    <property type="protein sequence ID" value="MBB6513329.1"/>
    <property type="molecule type" value="Genomic_DNA"/>
</dbReference>
<name>A0A841RLG6_9BACI</name>
<accession>A0A841RLG6</accession>
<dbReference type="Proteomes" id="UP000572212">
    <property type="component" value="Unassembled WGS sequence"/>
</dbReference>
<dbReference type="SUPFAM" id="SSF116734">
    <property type="entry name" value="DNA methylase specificity domain"/>
    <property type="match status" value="2"/>
</dbReference>
<dbReference type="InterPro" id="IPR000055">
    <property type="entry name" value="Restrct_endonuc_typeI_TRD"/>
</dbReference>
<dbReference type="Gene3D" id="3.90.220.20">
    <property type="entry name" value="DNA methylase specificity domains"/>
    <property type="match status" value="2"/>
</dbReference>
<comment type="caution">
    <text evidence="5">The sequence shown here is derived from an EMBL/GenBank/DDBJ whole genome shotgun (WGS) entry which is preliminary data.</text>
</comment>
<dbReference type="AlphaFoldDB" id="A0A841RLG6"/>
<evidence type="ECO:0000259" key="4">
    <source>
        <dbReference type="Pfam" id="PF01420"/>
    </source>
</evidence>
<dbReference type="GO" id="GO:0009307">
    <property type="term" value="P:DNA restriction-modification system"/>
    <property type="evidence" value="ECO:0007669"/>
    <property type="project" value="UniProtKB-KW"/>
</dbReference>
<dbReference type="InterPro" id="IPR044946">
    <property type="entry name" value="Restrct_endonuc_typeI_TRD_sf"/>
</dbReference>
<dbReference type="GO" id="GO:0003677">
    <property type="term" value="F:DNA binding"/>
    <property type="evidence" value="ECO:0007669"/>
    <property type="project" value="UniProtKB-KW"/>
</dbReference>
<evidence type="ECO:0000313" key="6">
    <source>
        <dbReference type="Proteomes" id="UP000572212"/>
    </source>
</evidence>
<keyword evidence="3" id="KW-0238">DNA-binding</keyword>
<dbReference type="PANTHER" id="PTHR30408">
    <property type="entry name" value="TYPE-1 RESTRICTION ENZYME ECOKI SPECIFICITY PROTEIN"/>
    <property type="match status" value="1"/>
</dbReference>
<gene>
    <name evidence="5" type="ORF">GGQ92_002136</name>
</gene>
<dbReference type="PANTHER" id="PTHR30408:SF12">
    <property type="entry name" value="TYPE I RESTRICTION ENZYME MJAVIII SPECIFICITY SUBUNIT"/>
    <property type="match status" value="1"/>
</dbReference>
<evidence type="ECO:0000256" key="2">
    <source>
        <dbReference type="ARBA" id="ARBA00022747"/>
    </source>
</evidence>
<dbReference type="GO" id="GO:0009035">
    <property type="term" value="F:type I site-specific deoxyribonuclease activity"/>
    <property type="evidence" value="ECO:0007669"/>
    <property type="project" value="UniProtKB-EC"/>
</dbReference>
<dbReference type="EC" id="3.1.21.3" evidence="5"/>
<dbReference type="CDD" id="cd17246">
    <property type="entry name" value="RMtype1_S_SonII-TRD2-CR2_like"/>
    <property type="match status" value="1"/>
</dbReference>
<protein>
    <submittedName>
        <fullName evidence="5">Type I restriction enzyme S subunit</fullName>
        <ecNumber evidence="5">3.1.21.3</ecNumber>
    </submittedName>
</protein>
<dbReference type="Pfam" id="PF01420">
    <property type="entry name" value="Methylase_S"/>
    <property type="match status" value="2"/>
</dbReference>
<evidence type="ECO:0000256" key="3">
    <source>
        <dbReference type="ARBA" id="ARBA00023125"/>
    </source>
</evidence>
<sequence>MKAKLVKLGELYKVTSGGTPSRKNKEYYIDGNIPWIKTGDLKTMYLSQASEYITKLGLQKSSAKLFPKGTVLIAMYGATIGNCSILKIDSTTNQACAAFQPIDEIMPEYLYYYLLSIKEKLISLGVGGAQPNISIGILKNIDIPLISLEQQSKIVSILNKTQGLINKRNNQIELIDQLTQSVFLEIFGDPLKTKWEQEKLQDITDVRDGTHDSPKYIQNGYPLVTSKNIKDGKISLEDVNYISEDDYISINKRSKVDIGDIIMPMIGTIGNPVIVKEEPNFAIKNVALIKFKPEYPINSVYLKYLLDSHFLESILNKAGRGGTQKFLSLKDIRNMMIPLPPLRLQEKFVGIIEDINKNKEILEQSLNGLKDIFNSLMQRAFRGKLFSDI</sequence>
<keyword evidence="6" id="KW-1185">Reference proteome</keyword>
<comment type="similarity">
    <text evidence="1">Belongs to the type-I restriction system S methylase family.</text>
</comment>
<proteinExistence type="inferred from homology"/>